<dbReference type="eggNOG" id="COG1064">
    <property type="taxonomic scope" value="Bacteria"/>
</dbReference>
<dbReference type="EC" id="1.1.1.1" evidence="3"/>
<dbReference type="SMART" id="SM00829">
    <property type="entry name" value="PKS_ER"/>
    <property type="match status" value="1"/>
</dbReference>
<dbReference type="InterPro" id="IPR014187">
    <property type="entry name" value="ADH_Zn_typ-2"/>
</dbReference>
<reference evidence="8 9" key="1">
    <citation type="submission" date="2014-10" db="EMBL/GenBank/DDBJ databases">
        <title>Draft genome of anammox bacterium scalindua brodae, obtained using differential coverage binning of sequence data from two enrichment reactors.</title>
        <authorList>
            <person name="Speth D.R."/>
            <person name="Russ L."/>
            <person name="Kartal B."/>
            <person name="Op den Camp H.J."/>
            <person name="Dutilh B.E."/>
            <person name="Jetten M.S."/>
        </authorList>
    </citation>
    <scope>NUCLEOTIDE SEQUENCE [LARGE SCALE GENOMIC DNA]</scope>
    <source>
        <strain evidence="8">RU1</strain>
    </source>
</reference>
<evidence type="ECO:0000256" key="3">
    <source>
        <dbReference type="ARBA" id="ARBA00013190"/>
    </source>
</evidence>
<dbReference type="GO" id="GO:0004022">
    <property type="term" value="F:alcohol dehydrogenase (NAD+) activity"/>
    <property type="evidence" value="ECO:0007669"/>
    <property type="project" value="UniProtKB-EC"/>
</dbReference>
<dbReference type="SUPFAM" id="SSF51735">
    <property type="entry name" value="NAD(P)-binding Rossmann-fold domains"/>
    <property type="match status" value="1"/>
</dbReference>
<comment type="caution">
    <text evidence="8">The sequence shown here is derived from an EMBL/GenBank/DDBJ whole genome shotgun (WGS) entry which is preliminary data.</text>
</comment>
<evidence type="ECO:0000259" key="7">
    <source>
        <dbReference type="SMART" id="SM00829"/>
    </source>
</evidence>
<dbReference type="InterPro" id="IPR036291">
    <property type="entry name" value="NAD(P)-bd_dom_sf"/>
</dbReference>
<dbReference type="AlphaFoldDB" id="A0A0B0EE24"/>
<dbReference type="Proteomes" id="UP000030652">
    <property type="component" value="Unassembled WGS sequence"/>
</dbReference>
<keyword evidence="6 8" id="KW-0560">Oxidoreductase</keyword>
<sequence>MKAMILKKLGSISENKTPLELTDLPDPVPGETEILVRVSACGVCHTELDEIEGRTPPPNLPVIPGHQVVGTVEQIGGKAGTFAIGDRVGVGWIHSSCERCKFCLEGNENLCHEFKATGRDVNGGYAQYMTVTERFAFRIPDTFSSSEAAPLLCAGAIGYRSLELSGLKDGQNLGLTGFGASAHLVLQMVIHSLPKSKIYVFARSEGEREFARELGAVWAGAAEEDSPEKLDCIIDTTPVWKPVLEALRNLKSGGRLVINAIRKEEVDKDCLLQLDYPEHLWMEKEIKSVANVSRRDISEFLKIAAEISLKPEVQEFALEDANEALVELKAKKIRGAKVLMIR</sequence>
<organism evidence="8 9">
    <name type="scientific">Candidatus Scalindua brodae</name>
    <dbReference type="NCBI Taxonomy" id="237368"/>
    <lineage>
        <taxon>Bacteria</taxon>
        <taxon>Pseudomonadati</taxon>
        <taxon>Planctomycetota</taxon>
        <taxon>Candidatus Brocadiia</taxon>
        <taxon>Candidatus Brocadiales</taxon>
        <taxon>Candidatus Scalinduaceae</taxon>
        <taxon>Candidatus Scalindua</taxon>
    </lineage>
</organism>
<dbReference type="PATRIC" id="fig|237368.3.peg.3126"/>
<name>A0A0B0EE24_9BACT</name>
<dbReference type="PANTHER" id="PTHR42940">
    <property type="entry name" value="ALCOHOL DEHYDROGENASE 1-RELATED"/>
    <property type="match status" value="1"/>
</dbReference>
<evidence type="ECO:0000256" key="6">
    <source>
        <dbReference type="ARBA" id="ARBA00023002"/>
    </source>
</evidence>
<dbReference type="GO" id="GO:0046872">
    <property type="term" value="F:metal ion binding"/>
    <property type="evidence" value="ECO:0007669"/>
    <property type="project" value="UniProtKB-KW"/>
</dbReference>
<dbReference type="InterPro" id="IPR013154">
    <property type="entry name" value="ADH-like_N"/>
</dbReference>
<dbReference type="SUPFAM" id="SSF50129">
    <property type="entry name" value="GroES-like"/>
    <property type="match status" value="1"/>
</dbReference>
<evidence type="ECO:0000256" key="1">
    <source>
        <dbReference type="ARBA" id="ARBA00001947"/>
    </source>
</evidence>
<dbReference type="GO" id="GO:0005737">
    <property type="term" value="C:cytoplasm"/>
    <property type="evidence" value="ECO:0007669"/>
    <property type="project" value="TreeGrafter"/>
</dbReference>
<dbReference type="InterPro" id="IPR020843">
    <property type="entry name" value="ER"/>
</dbReference>
<dbReference type="CDD" id="cd08298">
    <property type="entry name" value="CAD2"/>
    <property type="match status" value="1"/>
</dbReference>
<dbReference type="Pfam" id="PF08240">
    <property type="entry name" value="ADH_N"/>
    <property type="match status" value="1"/>
</dbReference>
<accession>A0A0B0EE24</accession>
<evidence type="ECO:0000256" key="2">
    <source>
        <dbReference type="ARBA" id="ARBA00008072"/>
    </source>
</evidence>
<comment type="similarity">
    <text evidence="2">Belongs to the zinc-containing alcohol dehydrogenase family.</text>
</comment>
<gene>
    <name evidence="8" type="primary">gutB_2</name>
    <name evidence="8" type="ORF">SCABRO_02885</name>
</gene>
<dbReference type="Gene3D" id="3.90.180.10">
    <property type="entry name" value="Medium-chain alcohol dehydrogenases, catalytic domain"/>
    <property type="match status" value="1"/>
</dbReference>
<dbReference type="EMBL" id="JRYO01000204">
    <property type="protein sequence ID" value="KHE91372.1"/>
    <property type="molecule type" value="Genomic_DNA"/>
</dbReference>
<keyword evidence="5" id="KW-0862">Zinc</keyword>
<protein>
    <recommendedName>
        <fullName evidence="3">alcohol dehydrogenase</fullName>
        <ecNumber evidence="3">1.1.1.1</ecNumber>
    </recommendedName>
</protein>
<dbReference type="PANTHER" id="PTHR42940:SF8">
    <property type="entry name" value="VACUOLAR PROTEIN SORTING-ASSOCIATED PROTEIN 11"/>
    <property type="match status" value="1"/>
</dbReference>
<feature type="domain" description="Enoyl reductase (ER)" evidence="7">
    <location>
        <begin position="16"/>
        <end position="339"/>
    </location>
</feature>
<dbReference type="InterPro" id="IPR011032">
    <property type="entry name" value="GroES-like_sf"/>
</dbReference>
<evidence type="ECO:0000313" key="9">
    <source>
        <dbReference type="Proteomes" id="UP000030652"/>
    </source>
</evidence>
<evidence type="ECO:0000256" key="5">
    <source>
        <dbReference type="ARBA" id="ARBA00022833"/>
    </source>
</evidence>
<dbReference type="Gene3D" id="3.40.50.720">
    <property type="entry name" value="NAD(P)-binding Rossmann-like Domain"/>
    <property type="match status" value="1"/>
</dbReference>
<keyword evidence="4" id="KW-0479">Metal-binding</keyword>
<evidence type="ECO:0000256" key="4">
    <source>
        <dbReference type="ARBA" id="ARBA00022723"/>
    </source>
</evidence>
<proteinExistence type="inferred from homology"/>
<comment type="cofactor">
    <cofactor evidence="1">
        <name>Zn(2+)</name>
        <dbReference type="ChEBI" id="CHEBI:29105"/>
    </cofactor>
</comment>
<evidence type="ECO:0000313" key="8">
    <source>
        <dbReference type="EMBL" id="KHE91372.1"/>
    </source>
</evidence>